<evidence type="ECO:0000256" key="1">
    <source>
        <dbReference type="ARBA" id="ARBA00022475"/>
    </source>
</evidence>
<keyword evidence="2 4" id="KW-0997">Cell inner membrane</keyword>
<dbReference type="Pfam" id="PF07348">
    <property type="entry name" value="Syd"/>
    <property type="match status" value="1"/>
</dbReference>
<evidence type="ECO:0000313" key="5">
    <source>
        <dbReference type="EMBL" id="KKC98493.1"/>
    </source>
</evidence>
<proteinExistence type="inferred from homology"/>
<dbReference type="OrthoDB" id="5599437at2"/>
<comment type="similarity">
    <text evidence="4">Belongs to the Syd family.</text>
</comment>
<evidence type="ECO:0000313" key="6">
    <source>
        <dbReference type="Proteomes" id="UP000033633"/>
    </source>
</evidence>
<dbReference type="RefSeq" id="WP_046222015.1">
    <property type="nucleotide sequence ID" value="NZ_JWYV01000019.1"/>
</dbReference>
<evidence type="ECO:0000256" key="2">
    <source>
        <dbReference type="ARBA" id="ARBA00022519"/>
    </source>
</evidence>
<name>A0A0F5V8N3_9GAMM</name>
<protein>
    <recommendedName>
        <fullName evidence="4">Protein Syd</fullName>
    </recommendedName>
</protein>
<dbReference type="CDD" id="cd16323">
    <property type="entry name" value="Syd"/>
    <property type="match status" value="1"/>
</dbReference>
<dbReference type="HAMAP" id="MF_01104">
    <property type="entry name" value="Syd"/>
    <property type="match status" value="1"/>
</dbReference>
<accession>A0A0F5V8N3</accession>
<organism evidence="5 6">
    <name type="scientific">Photobacterium halotolerans</name>
    <dbReference type="NCBI Taxonomy" id="265726"/>
    <lineage>
        <taxon>Bacteria</taxon>
        <taxon>Pseudomonadati</taxon>
        <taxon>Pseudomonadota</taxon>
        <taxon>Gammaproteobacteria</taxon>
        <taxon>Vibrionales</taxon>
        <taxon>Vibrionaceae</taxon>
        <taxon>Photobacterium</taxon>
    </lineage>
</organism>
<comment type="function">
    <text evidence="4">Interacts with the SecY protein in vivo. May bind preferentially to an uncomplexed state of SecY, thus functioning either as a chelating agent for excess SecY in the cell or as a regulatory factor that negatively controls the translocase function.</text>
</comment>
<evidence type="ECO:0000256" key="4">
    <source>
        <dbReference type="HAMAP-Rule" id="MF_01104"/>
    </source>
</evidence>
<reference evidence="5 6" key="1">
    <citation type="submission" date="2014-12" db="EMBL/GenBank/DDBJ databases">
        <title>Mercury Reductase activity and rhizosphere competence traits in the genome of root associated Photobacterium halotolerans MELD1.</title>
        <authorList>
            <person name="Mathew D.C."/>
            <person name="Huang C.-C."/>
        </authorList>
    </citation>
    <scope>NUCLEOTIDE SEQUENCE [LARGE SCALE GENOMIC DNA]</scope>
    <source>
        <strain evidence="5 6">MELD1</strain>
    </source>
</reference>
<dbReference type="Proteomes" id="UP000033633">
    <property type="component" value="Unassembled WGS sequence"/>
</dbReference>
<dbReference type="EMBL" id="JWYV01000019">
    <property type="protein sequence ID" value="KKC98493.1"/>
    <property type="molecule type" value="Genomic_DNA"/>
</dbReference>
<keyword evidence="1 4" id="KW-1003">Cell membrane</keyword>
<keyword evidence="3 4" id="KW-0472">Membrane</keyword>
<keyword evidence="6" id="KW-1185">Reference proteome</keyword>
<dbReference type="GO" id="GO:0009898">
    <property type="term" value="C:cytoplasmic side of plasma membrane"/>
    <property type="evidence" value="ECO:0007669"/>
    <property type="project" value="InterPro"/>
</dbReference>
<dbReference type="STRING" id="265726.KY46_18070"/>
<comment type="subcellular location">
    <subcellularLocation>
        <location evidence="4">Cell inner membrane</location>
        <topology evidence="4">Peripheral membrane protein</topology>
        <orientation evidence="4">Cytoplasmic side</orientation>
    </subcellularLocation>
    <text evidence="4">Loosely associated with the cytoplasmic side of the inner membrane, probably via SecY.</text>
</comment>
<dbReference type="Gene3D" id="3.40.1580.20">
    <property type="entry name" value="Syd protein"/>
    <property type="match status" value="1"/>
</dbReference>
<dbReference type="NCBIfam" id="NF003439">
    <property type="entry name" value="PRK04968.1"/>
    <property type="match status" value="1"/>
</dbReference>
<dbReference type="AlphaFoldDB" id="A0A0F5V8N3"/>
<dbReference type="PATRIC" id="fig|265726.11.peg.1896"/>
<dbReference type="InterPro" id="IPR038228">
    <property type="entry name" value="Syd_sf"/>
</dbReference>
<comment type="caution">
    <text evidence="5">The sequence shown here is derived from an EMBL/GenBank/DDBJ whole genome shotgun (WGS) entry which is preliminary data.</text>
</comment>
<dbReference type="InterPro" id="IPR009948">
    <property type="entry name" value="Syd"/>
</dbReference>
<sequence length="184" mass="20696">MNHPVTAALAEFSSRFLHEWREQRACLPCSSDLIGLASPCIETDNGDTVSWQPVAREPEGRFDAVETGIELRLHPDITAFYGSFFSGDMAARFNDLEFDLLQVFSESDHERLQENILGHLVTQRRLKLKPTVFIGVMDAEDQVIAICNLTGNVILETLGKSDREVLAYDIESFLRQLEPVVKVS</sequence>
<evidence type="ECO:0000256" key="3">
    <source>
        <dbReference type="ARBA" id="ARBA00023136"/>
    </source>
</evidence>
<gene>
    <name evidence="4" type="primary">syd</name>
    <name evidence="5" type="ORF">KY46_18070</name>
</gene>